<dbReference type="Pfam" id="PF04230">
    <property type="entry name" value="PS_pyruv_trans"/>
    <property type="match status" value="1"/>
</dbReference>
<dbReference type="GO" id="GO:0016740">
    <property type="term" value="F:transferase activity"/>
    <property type="evidence" value="ECO:0007669"/>
    <property type="project" value="UniProtKB-KW"/>
</dbReference>
<dbReference type="Proteomes" id="UP001236500">
    <property type="component" value="Chromosome"/>
</dbReference>
<dbReference type="EMBL" id="CP118605">
    <property type="protein sequence ID" value="WGL18229.1"/>
    <property type="molecule type" value="Genomic_DNA"/>
</dbReference>
<evidence type="ECO:0000313" key="3">
    <source>
        <dbReference type="Proteomes" id="UP001236500"/>
    </source>
</evidence>
<feature type="domain" description="Polysaccharide pyruvyl transferase" evidence="1">
    <location>
        <begin position="29"/>
        <end position="352"/>
    </location>
</feature>
<keyword evidence="3" id="KW-1185">Reference proteome</keyword>
<gene>
    <name evidence="2" type="ORF">PVT68_08020</name>
</gene>
<sequence>MTAISLLGAAPDTGNLGVSALSRAVTLGIKERIPDADLCVFDNGRGMRRHKVAAAMGEPWTIRRCGLSNSRRIYRRESLAHMQLSQWLPVLDNPGVRAIAESRAVLDISGGDSFTDLYGPHRFELICRPKQISLRTGRPLILLPQTYGPFREKRNRTRAVEIVRRCHSAWARDSESFSILRDLLGPDFDSARHRRGVDVAFLLPAAEPAPVDSVLQSWLAGTSGETVGLNVSGLIYNGGPDAARRYGIVADYGAALQRLLERMLVESSVNILLVPHVQASPDQVESDLRACRQLLARLGAPARSRVQILEEQYDEMQIKWIISRLAWFCGTRMHSTIAALSSGVPCAAIAYSDKTRGVFASCGQQKLVFDPRDLDTVDLVDAVYHAFQQRVFLREPLQQQLPGVLAEAREQMDAIAASCLETYPEVCA</sequence>
<keyword evidence="2" id="KW-0808">Transferase</keyword>
<dbReference type="InterPro" id="IPR007345">
    <property type="entry name" value="Polysacch_pyruvyl_Trfase"/>
</dbReference>
<organism evidence="2 3">
    <name type="scientific">Microbulbifer bruguierae</name>
    <dbReference type="NCBI Taxonomy" id="3029061"/>
    <lineage>
        <taxon>Bacteria</taxon>
        <taxon>Pseudomonadati</taxon>
        <taxon>Pseudomonadota</taxon>
        <taxon>Gammaproteobacteria</taxon>
        <taxon>Cellvibrionales</taxon>
        <taxon>Microbulbiferaceae</taxon>
        <taxon>Microbulbifer</taxon>
    </lineage>
</organism>
<evidence type="ECO:0000259" key="1">
    <source>
        <dbReference type="Pfam" id="PF04230"/>
    </source>
</evidence>
<dbReference type="PANTHER" id="PTHR36836">
    <property type="entry name" value="COLANIC ACID BIOSYNTHESIS PROTEIN WCAK"/>
    <property type="match status" value="1"/>
</dbReference>
<evidence type="ECO:0000313" key="2">
    <source>
        <dbReference type="EMBL" id="WGL18229.1"/>
    </source>
</evidence>
<protein>
    <submittedName>
        <fullName evidence="2">Polysaccharide pyruvyl transferase family protein</fullName>
    </submittedName>
</protein>
<accession>A0ABY8NIG6</accession>
<dbReference type="RefSeq" id="WP_280322214.1">
    <property type="nucleotide sequence ID" value="NZ_CP118605.1"/>
</dbReference>
<proteinExistence type="predicted"/>
<reference evidence="2 3" key="1">
    <citation type="submission" date="2023-02" db="EMBL/GenBank/DDBJ databases">
        <title>Description and genomic characterization of Microbulbifer bruguierae sp. nov., isolated from the sediment of mangrove plant Bruguiera sexangula.</title>
        <authorList>
            <person name="Long M."/>
        </authorList>
    </citation>
    <scope>NUCLEOTIDE SEQUENCE [LARGE SCALE GENOMIC DNA]</scope>
    <source>
        <strain evidence="2 3">H12</strain>
    </source>
</reference>
<name>A0ABY8NIG6_9GAMM</name>
<dbReference type="PANTHER" id="PTHR36836:SF1">
    <property type="entry name" value="COLANIC ACID BIOSYNTHESIS PROTEIN WCAK"/>
    <property type="match status" value="1"/>
</dbReference>